<dbReference type="VEuPathDB" id="CryptoDB:Vbra_21949"/>
<dbReference type="InterPro" id="IPR029442">
    <property type="entry name" value="GyrI-like"/>
</dbReference>
<evidence type="ECO:0000313" key="3">
    <source>
        <dbReference type="Proteomes" id="UP000041254"/>
    </source>
</evidence>
<dbReference type="InterPro" id="IPR011256">
    <property type="entry name" value="Reg_factor_effector_dom_sf"/>
</dbReference>
<dbReference type="AlphaFoldDB" id="A0A0G4G5P6"/>
<dbReference type="SMART" id="SM00871">
    <property type="entry name" value="AraC_E_bind"/>
    <property type="match status" value="1"/>
</dbReference>
<accession>A0A0G4G5P6</accession>
<reference evidence="2 3" key="1">
    <citation type="submission" date="2014-11" db="EMBL/GenBank/DDBJ databases">
        <authorList>
            <person name="Zhu J."/>
            <person name="Qi W."/>
            <person name="Song R."/>
        </authorList>
    </citation>
    <scope>NUCLEOTIDE SEQUENCE [LARGE SCALE GENOMIC DNA]</scope>
</reference>
<dbReference type="Gene3D" id="3.20.80.10">
    <property type="entry name" value="Regulatory factor, effector binding domain"/>
    <property type="match status" value="1"/>
</dbReference>
<dbReference type="InParanoid" id="A0A0G4G5P6"/>
<keyword evidence="3" id="KW-1185">Reference proteome</keyword>
<name>A0A0G4G5P6_VITBC</name>
<evidence type="ECO:0000259" key="1">
    <source>
        <dbReference type="SMART" id="SM00871"/>
    </source>
</evidence>
<dbReference type="Proteomes" id="UP000041254">
    <property type="component" value="Unassembled WGS sequence"/>
</dbReference>
<dbReference type="EMBL" id="CDMY01000566">
    <property type="protein sequence ID" value="CEM23389.1"/>
    <property type="molecule type" value="Genomic_DNA"/>
</dbReference>
<evidence type="ECO:0000313" key="2">
    <source>
        <dbReference type="EMBL" id="CEM23389.1"/>
    </source>
</evidence>
<dbReference type="SUPFAM" id="SSF55136">
    <property type="entry name" value="Probable bacterial effector-binding domain"/>
    <property type="match status" value="1"/>
</dbReference>
<protein>
    <recommendedName>
        <fullName evidence="1">AraC effector-binding domain-containing protein</fullName>
    </recommendedName>
</protein>
<sequence>MSSVAAPFVVSSTEARRLIAIQGGRVTDDSQWSKLIPPLIETLCGKISEASLWPKVSGPLMNLMESGDISAKDCSDMKWWIAYPVDETAEAPEGTELIELPALKCAKWTYTGPYSGLAEMWEASVNQLMDDGHLKMGKCMAEEYIDDPCKTPEDKLRTLIWIQIE</sequence>
<dbReference type="Pfam" id="PF06445">
    <property type="entry name" value="GyrI-like"/>
    <property type="match status" value="1"/>
</dbReference>
<proteinExistence type="predicted"/>
<dbReference type="InterPro" id="IPR010499">
    <property type="entry name" value="AraC_E-bd"/>
</dbReference>
<feature type="domain" description="AraC effector-binding" evidence="1">
    <location>
        <begin position="6"/>
        <end position="165"/>
    </location>
</feature>
<gene>
    <name evidence="2" type="ORF">Vbra_21949</name>
</gene>
<organism evidence="2 3">
    <name type="scientific">Vitrella brassicaformis (strain CCMP3155)</name>
    <dbReference type="NCBI Taxonomy" id="1169540"/>
    <lineage>
        <taxon>Eukaryota</taxon>
        <taxon>Sar</taxon>
        <taxon>Alveolata</taxon>
        <taxon>Colpodellida</taxon>
        <taxon>Vitrellaceae</taxon>
        <taxon>Vitrella</taxon>
    </lineage>
</organism>